<feature type="domain" description="SnoaL-like" evidence="1">
    <location>
        <begin position="10"/>
        <end position="107"/>
    </location>
</feature>
<evidence type="ECO:0000313" key="2">
    <source>
        <dbReference type="EMBL" id="TWH81254.1"/>
    </source>
</evidence>
<dbReference type="EMBL" id="VLKI01000017">
    <property type="protein sequence ID" value="TWH81254.1"/>
    <property type="molecule type" value="Genomic_DNA"/>
</dbReference>
<dbReference type="PIRSF" id="PIRSF030561">
    <property type="entry name" value="UCP030561"/>
    <property type="match status" value="1"/>
</dbReference>
<accession>A0A562JEG0</accession>
<dbReference type="GeneID" id="65405408"/>
<dbReference type="SUPFAM" id="SSF54427">
    <property type="entry name" value="NTF2-like"/>
    <property type="match status" value="1"/>
</dbReference>
<dbReference type="RefSeq" id="WP_144544719.1">
    <property type="nucleotide sequence ID" value="NZ_CBCSDC010000018.1"/>
</dbReference>
<dbReference type="OrthoDB" id="9797498at2"/>
<dbReference type="Pfam" id="PF12680">
    <property type="entry name" value="SnoaL_2"/>
    <property type="match status" value="1"/>
</dbReference>
<dbReference type="Proteomes" id="UP000318667">
    <property type="component" value="Unassembled WGS sequence"/>
</dbReference>
<dbReference type="InterPro" id="IPR008317">
    <property type="entry name" value="UCP030561"/>
</dbReference>
<proteinExistence type="predicted"/>
<protein>
    <recommendedName>
        <fullName evidence="1">SnoaL-like domain-containing protein</fullName>
    </recommendedName>
</protein>
<sequence length="113" mass="13182">MEEKAALLAQHQLDAYNQQNIEEFLEVYSEDVVVRHFPGDEVVYSGKDKLRERYSLLFKNNPNQHAELLSRMVKGNIVIDHEYVTGRSNGQVIKAVAMYEILDNKIQKVWFVK</sequence>
<evidence type="ECO:0000259" key="1">
    <source>
        <dbReference type="Pfam" id="PF12680"/>
    </source>
</evidence>
<gene>
    <name evidence="2" type="ORF">IQ19_04297</name>
</gene>
<dbReference type="Gene3D" id="3.10.450.50">
    <property type="match status" value="1"/>
</dbReference>
<organism evidence="2 3">
    <name type="scientific">Cytobacillus oceanisediminis</name>
    <dbReference type="NCBI Taxonomy" id="665099"/>
    <lineage>
        <taxon>Bacteria</taxon>
        <taxon>Bacillati</taxon>
        <taxon>Bacillota</taxon>
        <taxon>Bacilli</taxon>
        <taxon>Bacillales</taxon>
        <taxon>Bacillaceae</taxon>
        <taxon>Cytobacillus</taxon>
    </lineage>
</organism>
<dbReference type="AlphaFoldDB" id="A0A562JEG0"/>
<keyword evidence="3" id="KW-1185">Reference proteome</keyword>
<comment type="caution">
    <text evidence="2">The sequence shown here is derived from an EMBL/GenBank/DDBJ whole genome shotgun (WGS) entry which is preliminary data.</text>
</comment>
<reference evidence="2 3" key="1">
    <citation type="journal article" date="2015" name="Stand. Genomic Sci.">
        <title>Genomic Encyclopedia of Bacterial and Archaeal Type Strains, Phase III: the genomes of soil and plant-associated and newly described type strains.</title>
        <authorList>
            <person name="Whitman W.B."/>
            <person name="Woyke T."/>
            <person name="Klenk H.P."/>
            <person name="Zhou Y."/>
            <person name="Lilburn T.G."/>
            <person name="Beck B.J."/>
            <person name="De Vos P."/>
            <person name="Vandamme P."/>
            <person name="Eisen J.A."/>
            <person name="Garrity G."/>
            <person name="Hugenholtz P."/>
            <person name="Kyrpides N.C."/>
        </authorList>
    </citation>
    <scope>NUCLEOTIDE SEQUENCE [LARGE SCALE GENOMIC DNA]</scope>
    <source>
        <strain evidence="2 3">CGMCC 1.10115</strain>
    </source>
</reference>
<dbReference type="InterPro" id="IPR032710">
    <property type="entry name" value="NTF2-like_dom_sf"/>
</dbReference>
<name>A0A562JEG0_9BACI</name>
<evidence type="ECO:0000313" key="3">
    <source>
        <dbReference type="Proteomes" id="UP000318667"/>
    </source>
</evidence>
<dbReference type="InterPro" id="IPR037401">
    <property type="entry name" value="SnoaL-like"/>
</dbReference>